<dbReference type="GO" id="GO:0008270">
    <property type="term" value="F:zinc ion binding"/>
    <property type="evidence" value="ECO:0007669"/>
    <property type="project" value="UniProtKB-KW"/>
</dbReference>
<sequence length="662" mass="72811">MRRRLETIATVPPPKQLTEPLSLGACARVVECTCCALSSSNDDENIHNLVLGYSDGTVALFKDDGKKNHHPRVAECEWINRRRRSDDNNDEEDEFDDDENEFDEALLDEEEKMKLGVDCVKATRNFVVRAAGSGYQRASIDVLDVKTGKKLISLRLPTFWPPECAAFEVQCEEFDDGQIVVLATSCRTTKRSYENVVGCESAFAAWVPFRRKGGCDPVVSWRLGPHITLANERERVVEGFLCPTIRVKEKSLSSYKEETRYFDIFFERVTELNGEVRATSGRTTISFDPVSKETEVHAPVTFDEDAETKSWGKTASKVRQARKEERDKAMSDKTYQREFGVIKGFRGSGVLLIYFPSGEAVVRAFADPATRRTKTVSKADLSVLEQSLREAIIGNSQGRELDSIHINNGNNVVVEEKNAFSMFILSREMDEHASKSNPTSRAVFQHLRVPFVPEDTTTTPAAAAATTTTTKNETNVGQASPFPSTKSLLDDVIDVKDSGTASGNRKEDRACALCLESEVELGKTNLLNDMPCCSSTICKKCLLAYVRQYPGAGCPSCRNVPSFHAFAGSSFAGASPSRKVVAETQIIDIESFNAREGLASALARASSESTGSELEDLELYESSRGKREKIAFCGIAGVGEPRTVVTLGANGVAYANAMVMSK</sequence>
<evidence type="ECO:0000313" key="3">
    <source>
        <dbReference type="EMBL" id="CCO14502.1"/>
    </source>
</evidence>
<name>K8E9R0_9CHLO</name>
<evidence type="ECO:0000313" key="4">
    <source>
        <dbReference type="Proteomes" id="UP000198341"/>
    </source>
</evidence>
<dbReference type="KEGG" id="bpg:Bathy01g01470"/>
<dbReference type="AlphaFoldDB" id="K8E9R0"/>
<keyword evidence="4" id="KW-1185">Reference proteome</keyword>
<accession>K8E9R0</accession>
<gene>
    <name evidence="3" type="ORF">Bathy01g01470</name>
</gene>
<reference evidence="3 4" key="1">
    <citation type="submission" date="2011-10" db="EMBL/GenBank/DDBJ databases">
        <authorList>
            <person name="Genoscope - CEA"/>
        </authorList>
    </citation>
    <scope>NUCLEOTIDE SEQUENCE [LARGE SCALE GENOMIC DNA]</scope>
    <source>
        <strain evidence="3 4">RCC 1105</strain>
    </source>
</reference>
<dbReference type="RefSeq" id="XP_007515623.1">
    <property type="nucleotide sequence ID" value="XM_007515561.1"/>
</dbReference>
<dbReference type="EMBL" id="FO082278">
    <property type="protein sequence ID" value="CCO14502.1"/>
    <property type="molecule type" value="Genomic_DNA"/>
</dbReference>
<keyword evidence="1" id="KW-0862">Zinc</keyword>
<evidence type="ECO:0000259" key="2">
    <source>
        <dbReference type="PROSITE" id="PS50089"/>
    </source>
</evidence>
<dbReference type="PROSITE" id="PS50089">
    <property type="entry name" value="ZF_RING_2"/>
    <property type="match status" value="1"/>
</dbReference>
<proteinExistence type="predicted"/>
<organism evidence="3 4">
    <name type="scientific">Bathycoccus prasinos</name>
    <dbReference type="NCBI Taxonomy" id="41875"/>
    <lineage>
        <taxon>Eukaryota</taxon>
        <taxon>Viridiplantae</taxon>
        <taxon>Chlorophyta</taxon>
        <taxon>Mamiellophyceae</taxon>
        <taxon>Mamiellales</taxon>
        <taxon>Bathycoccaceae</taxon>
        <taxon>Bathycoccus</taxon>
    </lineage>
</organism>
<dbReference type="Proteomes" id="UP000198341">
    <property type="component" value="Chromosome 1"/>
</dbReference>
<feature type="domain" description="RING-type" evidence="2">
    <location>
        <begin position="511"/>
        <end position="558"/>
    </location>
</feature>
<protein>
    <recommendedName>
        <fullName evidence="2">RING-type domain-containing protein</fullName>
    </recommendedName>
</protein>
<evidence type="ECO:0000256" key="1">
    <source>
        <dbReference type="PROSITE-ProRule" id="PRU00175"/>
    </source>
</evidence>
<dbReference type="InterPro" id="IPR001841">
    <property type="entry name" value="Znf_RING"/>
</dbReference>
<dbReference type="GeneID" id="19017883"/>
<keyword evidence="1" id="KW-0863">Zinc-finger</keyword>
<dbReference type="SUPFAM" id="SSF57850">
    <property type="entry name" value="RING/U-box"/>
    <property type="match status" value="1"/>
</dbReference>
<keyword evidence="1" id="KW-0479">Metal-binding</keyword>